<keyword evidence="2" id="KW-1133">Transmembrane helix</keyword>
<dbReference type="SMART" id="SM00028">
    <property type="entry name" value="TPR"/>
    <property type="match status" value="5"/>
</dbReference>
<keyword evidence="2" id="KW-0812">Transmembrane</keyword>
<dbReference type="AlphaFoldDB" id="A0A1Y1CRJ8"/>
<dbReference type="GO" id="GO:0003677">
    <property type="term" value="F:DNA binding"/>
    <property type="evidence" value="ECO:0007669"/>
    <property type="project" value="InterPro"/>
</dbReference>
<proteinExistence type="predicted"/>
<dbReference type="Gene3D" id="1.25.40.10">
    <property type="entry name" value="Tetratricopeptide repeat domain"/>
    <property type="match status" value="2"/>
</dbReference>
<dbReference type="PROSITE" id="PS50005">
    <property type="entry name" value="TPR"/>
    <property type="match status" value="1"/>
</dbReference>
<evidence type="ECO:0000313" key="4">
    <source>
        <dbReference type="Proteomes" id="UP000218267"/>
    </source>
</evidence>
<evidence type="ECO:0000313" key="3">
    <source>
        <dbReference type="EMBL" id="BAX81871.1"/>
    </source>
</evidence>
<protein>
    <submittedName>
        <fullName evidence="3">Uncharacterized protein</fullName>
    </submittedName>
</protein>
<feature type="transmembrane region" description="Helical" evidence="2">
    <location>
        <begin position="348"/>
        <end position="368"/>
    </location>
</feature>
<keyword evidence="2" id="KW-0472">Membrane</keyword>
<dbReference type="InterPro" id="IPR016032">
    <property type="entry name" value="Sig_transdc_resp-reg_C-effctor"/>
</dbReference>
<accession>A0A1Y1CRJ8</accession>
<dbReference type="SUPFAM" id="SSF46894">
    <property type="entry name" value="C-terminal effector domain of the bipartite response regulators"/>
    <property type="match status" value="1"/>
</dbReference>
<reference evidence="4" key="2">
    <citation type="journal article" date="2020" name="Antonie Van Leeuwenhoek">
        <title>Labilibaculum antarcticum sp. nov., a novel facultative anaerobic, psychrotorelant bacterium isolated from marine sediment of Antarctica.</title>
        <authorList>
            <person name="Watanabe M."/>
            <person name="Kojima H."/>
            <person name="Fukui M."/>
        </authorList>
    </citation>
    <scope>NUCLEOTIDE SEQUENCE [LARGE SCALE GENOMIC DNA]</scope>
    <source>
        <strain evidence="4">SPP2</strain>
    </source>
</reference>
<gene>
    <name evidence="3" type="ORF">ALGA_3573</name>
</gene>
<sequence length="523" mass="60708">MFFAGLAVSVFFSSYTNSNYQHDDLDTSYIDTIKLGLGEIQTDPEKSLGLLTKSYEHCMQKKDFGNAIRCLIGITDIERFRGNYNLAFEKLWDALLLTDKYGNEKNIITIHRNLGILYGIYNKDSSAINHLSLSLKKAKILNEKESVKNGEIIASYFSLSSIYRDNEQYDLALNYLDSCYLLNPDKNLPYVETDKGYLYLKMGNLKLAEKHLYNASKYLTRNNERYLVVCYSFIGDLKLAQNEPDSALYYYSKSLNTIEAKKAYVEFRPDLLRKISSLHLKKNNYVNAYNYLNASTKVSDSLFNATSDQNNKLFEIKNKYKEALLEKETLLQAQNVLIEQKNAAQVRLRLLIGLIVLLGVSGFLFFRLRVKLKKLSLKQIMEMEKNSAVLEVKSKELTTYALQMIDKEKALHELLEIIREVAPGKHHSLHSKYANRNNKLWEEFNMRFVEVNSDFYEKLREKYPDLTPTEQKHCALIRLNFDSNEMAQILNISLQSIHTSRYRIRKKLKLLHETSLSNFIAEL</sequence>
<dbReference type="SUPFAM" id="SSF48452">
    <property type="entry name" value="TPR-like"/>
    <property type="match status" value="2"/>
</dbReference>
<keyword evidence="1" id="KW-0802">TPR repeat</keyword>
<name>A0A1Y1CRJ8_9BACT</name>
<organism evidence="3 4">
    <name type="scientific">Labilibaculum antarcticum</name>
    <dbReference type="NCBI Taxonomy" id="1717717"/>
    <lineage>
        <taxon>Bacteria</taxon>
        <taxon>Pseudomonadati</taxon>
        <taxon>Bacteroidota</taxon>
        <taxon>Bacteroidia</taxon>
        <taxon>Marinilabiliales</taxon>
        <taxon>Marinifilaceae</taxon>
        <taxon>Labilibaculum</taxon>
    </lineage>
</organism>
<dbReference type="KEGG" id="mbas:ALGA_3573"/>
<dbReference type="Gene3D" id="1.10.10.10">
    <property type="entry name" value="Winged helix-like DNA-binding domain superfamily/Winged helix DNA-binding domain"/>
    <property type="match status" value="1"/>
</dbReference>
<dbReference type="InterPro" id="IPR036388">
    <property type="entry name" value="WH-like_DNA-bd_sf"/>
</dbReference>
<dbReference type="InterPro" id="IPR011990">
    <property type="entry name" value="TPR-like_helical_dom_sf"/>
</dbReference>
<reference evidence="3 4" key="1">
    <citation type="journal article" date="2018" name="Mar. Genomics">
        <title>Complete genome sequence of Marinifilaceae bacterium strain SPP2, isolated from the Antarctic marine sediment.</title>
        <authorList>
            <person name="Watanabe M."/>
            <person name="Kojima H."/>
            <person name="Fukui M."/>
        </authorList>
    </citation>
    <scope>NUCLEOTIDE SEQUENCE [LARGE SCALE GENOMIC DNA]</scope>
    <source>
        <strain evidence="3 4">SPP2</strain>
    </source>
</reference>
<dbReference type="EMBL" id="AP018042">
    <property type="protein sequence ID" value="BAX81871.1"/>
    <property type="molecule type" value="Genomic_DNA"/>
</dbReference>
<dbReference type="GO" id="GO:0006355">
    <property type="term" value="P:regulation of DNA-templated transcription"/>
    <property type="evidence" value="ECO:0007669"/>
    <property type="project" value="InterPro"/>
</dbReference>
<evidence type="ECO:0000256" key="2">
    <source>
        <dbReference type="SAM" id="Phobius"/>
    </source>
</evidence>
<dbReference type="Proteomes" id="UP000218267">
    <property type="component" value="Chromosome"/>
</dbReference>
<evidence type="ECO:0000256" key="1">
    <source>
        <dbReference type="PROSITE-ProRule" id="PRU00339"/>
    </source>
</evidence>
<keyword evidence="4" id="KW-1185">Reference proteome</keyword>
<dbReference type="InterPro" id="IPR019734">
    <property type="entry name" value="TPR_rpt"/>
</dbReference>
<feature type="repeat" description="TPR" evidence="1">
    <location>
        <begin position="153"/>
        <end position="186"/>
    </location>
</feature>